<name>A0ABT8KAF5_9MICO</name>
<dbReference type="RefSeq" id="WP_301211067.1">
    <property type="nucleotide sequence ID" value="NZ_JAROCF010000001.1"/>
</dbReference>
<sequence>MEPETAAPAERRGFAARLLSRASIGPVILIIASLLMGIVHVPGHKGVSPVDEYVYIDYFAKVSSQLVVHRGEETGITARQELGCRGLRLLQPSPDARCELKNAKNDSLFPFDGASSAYIYTPLYFGITRILAQPLIWAGVGLVDAGRFVGAIWLAAAALFLYLALRRLKVHPVAATGIGLLMIGSLPAYWSNTYISTDATALFAGGLMLYLAARVDEGRGRLWFILGAAFVTLLKVQNLAAVAAAILFLVLRAAVLAYRTRGSRAGWVGRTFADRRVITSIIALAAAFAGQLVWLAISSAIAIGPAPDMGVKVRPLGLTQIILQSGLFLDGATKGVGDITTFLRGPGLISNYAVSFIAVAGAIGLLMASRWGTRRNALAVATFVAAVVSAPLLSAVTYVTLGTYVDPPPARYGISMVPFFLACAALLLAKRPWPRWIMGGVGAFVFIASLFMPQG</sequence>
<feature type="transmembrane region" description="Helical" evidence="1">
    <location>
        <begin position="145"/>
        <end position="165"/>
    </location>
</feature>
<dbReference type="Proteomes" id="UP001174208">
    <property type="component" value="Unassembled WGS sequence"/>
</dbReference>
<keyword evidence="1" id="KW-0812">Transmembrane</keyword>
<keyword evidence="1" id="KW-0472">Membrane</keyword>
<keyword evidence="3" id="KW-1185">Reference proteome</keyword>
<evidence type="ECO:0000256" key="1">
    <source>
        <dbReference type="SAM" id="Phobius"/>
    </source>
</evidence>
<reference evidence="2" key="1">
    <citation type="submission" date="2023-06" db="EMBL/GenBank/DDBJ databases">
        <title>MT1 and MT2 Draft Genomes of Novel Species.</title>
        <authorList>
            <person name="Venkateswaran K."/>
        </authorList>
    </citation>
    <scope>NUCLEOTIDE SEQUENCE</scope>
    <source>
        <strain evidence="2">F6_8S_P_1B</strain>
    </source>
</reference>
<feature type="transmembrane region" description="Helical" evidence="1">
    <location>
        <begin position="349"/>
        <end position="368"/>
    </location>
</feature>
<dbReference type="EMBL" id="JAROCF010000001">
    <property type="protein sequence ID" value="MDN4614425.1"/>
    <property type="molecule type" value="Genomic_DNA"/>
</dbReference>
<keyword evidence="1" id="KW-1133">Transmembrane helix</keyword>
<proteinExistence type="predicted"/>
<evidence type="ECO:0000313" key="2">
    <source>
        <dbReference type="EMBL" id="MDN4614425.1"/>
    </source>
</evidence>
<feature type="transmembrane region" description="Helical" evidence="1">
    <location>
        <begin position="195"/>
        <end position="213"/>
    </location>
</feature>
<comment type="caution">
    <text evidence="2">The sequence shown here is derived from an EMBL/GenBank/DDBJ whole genome shotgun (WGS) entry which is preliminary data.</text>
</comment>
<feature type="transmembrane region" description="Helical" evidence="1">
    <location>
        <begin position="380"/>
        <end position="400"/>
    </location>
</feature>
<gene>
    <name evidence="2" type="ORF">P5G50_08175</name>
</gene>
<feature type="transmembrane region" description="Helical" evidence="1">
    <location>
        <begin position="281"/>
        <end position="303"/>
    </location>
</feature>
<feature type="transmembrane region" description="Helical" evidence="1">
    <location>
        <begin position="412"/>
        <end position="429"/>
    </location>
</feature>
<evidence type="ECO:0008006" key="4">
    <source>
        <dbReference type="Google" id="ProtNLM"/>
    </source>
</evidence>
<feature type="transmembrane region" description="Helical" evidence="1">
    <location>
        <begin position="172"/>
        <end position="189"/>
    </location>
</feature>
<feature type="transmembrane region" description="Helical" evidence="1">
    <location>
        <begin position="18"/>
        <end position="39"/>
    </location>
</feature>
<evidence type="ECO:0000313" key="3">
    <source>
        <dbReference type="Proteomes" id="UP001174208"/>
    </source>
</evidence>
<feature type="transmembrane region" description="Helical" evidence="1">
    <location>
        <begin position="436"/>
        <end position="453"/>
    </location>
</feature>
<protein>
    <recommendedName>
        <fullName evidence="4">Dolichyl-phosphate-mannose-protein mannosyltransferase</fullName>
    </recommendedName>
</protein>
<organism evidence="2 3">
    <name type="scientific">Leifsonia williamsii</name>
    <dbReference type="NCBI Taxonomy" id="3035919"/>
    <lineage>
        <taxon>Bacteria</taxon>
        <taxon>Bacillati</taxon>
        <taxon>Actinomycetota</taxon>
        <taxon>Actinomycetes</taxon>
        <taxon>Micrococcales</taxon>
        <taxon>Microbacteriaceae</taxon>
        <taxon>Leifsonia</taxon>
    </lineage>
</organism>
<accession>A0ABT8KAF5</accession>